<keyword evidence="2" id="KW-1185">Reference proteome</keyword>
<dbReference type="EMBL" id="JARBHB010000013">
    <property type="protein sequence ID" value="KAJ8869993.1"/>
    <property type="molecule type" value="Genomic_DNA"/>
</dbReference>
<dbReference type="PANTHER" id="PTHR46289">
    <property type="entry name" value="52 KDA REPRESSOR OF THE INHIBITOR OF THE PROTEIN KINASE-LIKE PROTEIN-RELATED"/>
    <property type="match status" value="1"/>
</dbReference>
<evidence type="ECO:0008006" key="3">
    <source>
        <dbReference type="Google" id="ProtNLM"/>
    </source>
</evidence>
<evidence type="ECO:0000313" key="1">
    <source>
        <dbReference type="EMBL" id="KAJ8869993.1"/>
    </source>
</evidence>
<proteinExistence type="predicted"/>
<evidence type="ECO:0000313" key="2">
    <source>
        <dbReference type="Proteomes" id="UP001159363"/>
    </source>
</evidence>
<dbReference type="Proteomes" id="UP001159363">
    <property type="component" value="Chromosome 12"/>
</dbReference>
<accession>A0ABQ9GC66</accession>
<sequence>MLKCCNTVYKAGSNAFSFLHATQSSEFLVSVVVLAEVFGLTLPWVRKLQAKYMDVLEEMKLMEAILASLRGQCYKSTDTFNKIFKESEKLAMEMGTQMNKPRTTNLQKNRPNFNSQTVEEYYHTAVYLHFMGFIINELSFKFPKSGLQRVGQIQKLLSPDFSDGFKDEVLFGRRITGLEADMKIRPFTKVSSLLWKVTSALPNIRVLFQLLCVLPVTTKTVERSFRHCTPENLSKEHNTQRSVKWAGFIAYPPGHCVRNEA</sequence>
<name>A0ABQ9GC66_9NEOP</name>
<gene>
    <name evidence="1" type="ORF">PR048_029004</name>
</gene>
<dbReference type="PANTHER" id="PTHR46289:SF14">
    <property type="entry name" value="DUF4371 DOMAIN-CONTAINING PROTEIN"/>
    <property type="match status" value="1"/>
</dbReference>
<reference evidence="1 2" key="1">
    <citation type="submission" date="2023-02" db="EMBL/GenBank/DDBJ databases">
        <title>LHISI_Scaffold_Assembly.</title>
        <authorList>
            <person name="Stuart O.P."/>
            <person name="Cleave R."/>
            <person name="Magrath M.J.L."/>
            <person name="Mikheyev A.S."/>
        </authorList>
    </citation>
    <scope>NUCLEOTIDE SEQUENCE [LARGE SCALE GENOMIC DNA]</scope>
    <source>
        <strain evidence="1">Daus_M_001</strain>
        <tissue evidence="1">Leg muscle</tissue>
    </source>
</reference>
<dbReference type="InterPro" id="IPR052958">
    <property type="entry name" value="IFN-induced_PKR_regulator"/>
</dbReference>
<organism evidence="1 2">
    <name type="scientific">Dryococelus australis</name>
    <dbReference type="NCBI Taxonomy" id="614101"/>
    <lineage>
        <taxon>Eukaryota</taxon>
        <taxon>Metazoa</taxon>
        <taxon>Ecdysozoa</taxon>
        <taxon>Arthropoda</taxon>
        <taxon>Hexapoda</taxon>
        <taxon>Insecta</taxon>
        <taxon>Pterygota</taxon>
        <taxon>Neoptera</taxon>
        <taxon>Polyneoptera</taxon>
        <taxon>Phasmatodea</taxon>
        <taxon>Verophasmatodea</taxon>
        <taxon>Anareolatae</taxon>
        <taxon>Phasmatidae</taxon>
        <taxon>Eurycanthinae</taxon>
        <taxon>Dryococelus</taxon>
    </lineage>
</organism>
<comment type="caution">
    <text evidence="1">The sequence shown here is derived from an EMBL/GenBank/DDBJ whole genome shotgun (WGS) entry which is preliminary data.</text>
</comment>
<protein>
    <recommendedName>
        <fullName evidence="3">HAT C-terminal dimerisation domain-containing protein</fullName>
    </recommendedName>
</protein>